<name>A0A7H9AYW2_ZYGMR</name>
<reference evidence="1 2" key="1">
    <citation type="submission" date="2020-07" db="EMBL/GenBank/DDBJ databases">
        <title>The yeast mating-type switching endonuclease HO is a domesticated member of an unorthodox homing genetic element family.</title>
        <authorList>
            <person name="Coughlan A.Y."/>
            <person name="Lombardi L."/>
            <person name="Braun-Galleani S."/>
            <person name="Martos A.R."/>
            <person name="Galeote V."/>
            <person name="Bigey F."/>
            <person name="Dequin S."/>
            <person name="Byrne K.P."/>
            <person name="Wolfe K.H."/>
        </authorList>
    </citation>
    <scope>NUCLEOTIDE SEQUENCE [LARGE SCALE GENOMIC DNA]</scope>
    <source>
        <strain evidence="1 2">NRRL Y-6702</strain>
    </source>
</reference>
<evidence type="ECO:0000313" key="1">
    <source>
        <dbReference type="EMBL" id="QLG70969.1"/>
    </source>
</evidence>
<sequence>MGGIKGFKEEGFEIAEVEEVSSKSIENVFPTHQPDDLVSANVREICERYELPEYKDILERGALLANRPEIFESDENSEAEKRLSGEKHTHLLLSILRSKILAVICTSHTI</sequence>
<dbReference type="KEGG" id="zmk:HG535_0A09190"/>
<gene>
    <name evidence="1" type="ORF">HG535_0A09190</name>
</gene>
<accession>A0A7H9AYW2</accession>
<dbReference type="AlphaFoldDB" id="A0A7H9AYW2"/>
<dbReference type="EMBL" id="CP058604">
    <property type="protein sequence ID" value="QLG70969.1"/>
    <property type="molecule type" value="Genomic_DNA"/>
</dbReference>
<organism evidence="1 2">
    <name type="scientific">Zygotorulaspora mrakii</name>
    <name type="common">Zygosaccharomyces mrakii</name>
    <dbReference type="NCBI Taxonomy" id="42260"/>
    <lineage>
        <taxon>Eukaryota</taxon>
        <taxon>Fungi</taxon>
        <taxon>Dikarya</taxon>
        <taxon>Ascomycota</taxon>
        <taxon>Saccharomycotina</taxon>
        <taxon>Saccharomycetes</taxon>
        <taxon>Saccharomycetales</taxon>
        <taxon>Saccharomycetaceae</taxon>
        <taxon>Zygotorulaspora</taxon>
    </lineage>
</organism>
<dbReference type="Proteomes" id="UP000509704">
    <property type="component" value="Chromosome 1"/>
</dbReference>
<dbReference type="GeneID" id="59234606"/>
<proteinExistence type="predicted"/>
<protein>
    <submittedName>
        <fullName evidence="1">Uncharacterized protein</fullName>
    </submittedName>
</protein>
<evidence type="ECO:0000313" key="2">
    <source>
        <dbReference type="Proteomes" id="UP000509704"/>
    </source>
</evidence>
<keyword evidence="2" id="KW-1185">Reference proteome</keyword>
<dbReference type="RefSeq" id="XP_037142697.1">
    <property type="nucleotide sequence ID" value="XM_037286802.1"/>
</dbReference>